<keyword evidence="2" id="KW-1185">Reference proteome</keyword>
<dbReference type="eggNOG" id="COG4409">
    <property type="taxonomic scope" value="Bacteria"/>
</dbReference>
<dbReference type="PANTHER" id="PTHR47199">
    <property type="entry name" value="PHOTOSYSTEM II STABILITY/ASSEMBLY FACTOR HCF136, CHLOROPLASTIC"/>
    <property type="match status" value="1"/>
</dbReference>
<proteinExistence type="predicted"/>
<dbReference type="InterPro" id="IPR015943">
    <property type="entry name" value="WD40/YVTN_repeat-like_dom_sf"/>
</dbReference>
<gene>
    <name evidence="1" type="ordered locus">Toce_1636</name>
</gene>
<organism evidence="1 2">
    <name type="scientific">Thermosediminibacter oceani (strain ATCC BAA-1034 / DSM 16646 / JW/IW-1228P)</name>
    <dbReference type="NCBI Taxonomy" id="555079"/>
    <lineage>
        <taxon>Bacteria</taxon>
        <taxon>Bacillati</taxon>
        <taxon>Bacillota</taxon>
        <taxon>Clostridia</taxon>
        <taxon>Thermosediminibacterales</taxon>
        <taxon>Thermosediminibacteraceae</taxon>
        <taxon>Thermosediminibacter</taxon>
    </lineage>
</organism>
<name>D9RYF1_THEOJ</name>
<sequence length="374" mass="42412">MKFKKRLFYGCLIIILVLIGVSRFNHLIKREELAHKTNSQSQNISLVYLKMVTENEGWAIGSDKVYRTIDGGATWEDVTPQGAKEIYTWYFLNSDLAWIVSSRDLKGTLYRTENGGRHWVEEEVPFNLGLLFFIPGEKSYNGWALKNYGPASGSSPVDVYKLINGSWSMIHKGQGPGTTLEKPGTLPYAGYKNGFVFLPDTKTGFVTIEYRELGKYGLYVTRDGGYTWLQSILPIPSEYSDSSIYITAPIFFNDEKESTGILPVWFMNKEGDYSVVFFITHDKGESWSGAPPFRAKERIISINITDRSHWWVLTESKLYGTRDGGNTWNELHHPKGAVQIQFVNPKVGWALINLDTGTEILHSNSGGLSWKRIF</sequence>
<dbReference type="OrthoDB" id="1900320at2"/>
<evidence type="ECO:0008006" key="3">
    <source>
        <dbReference type="Google" id="ProtNLM"/>
    </source>
</evidence>
<evidence type="ECO:0000313" key="1">
    <source>
        <dbReference type="EMBL" id="ADL08375.1"/>
    </source>
</evidence>
<dbReference type="Gene3D" id="2.130.10.10">
    <property type="entry name" value="YVTN repeat-like/Quinoprotein amine dehydrogenase"/>
    <property type="match status" value="2"/>
</dbReference>
<dbReference type="EMBL" id="CP002131">
    <property type="protein sequence ID" value="ADL08375.1"/>
    <property type="molecule type" value="Genomic_DNA"/>
</dbReference>
<dbReference type="SUPFAM" id="SSF110296">
    <property type="entry name" value="Oligoxyloglucan reducing end-specific cellobiohydrolase"/>
    <property type="match status" value="1"/>
</dbReference>
<accession>D9RYF1</accession>
<dbReference type="STRING" id="555079.Toce_1636"/>
<reference evidence="1 2" key="1">
    <citation type="journal article" date="2010" name="Stand. Genomic Sci.">
        <title>Complete genome sequence of Thermosediminibacter oceani type strain (JW/IW-1228P).</title>
        <authorList>
            <person name="Pitluck S."/>
            <person name="Yasawong M."/>
            <person name="Munk C."/>
            <person name="Nolan M."/>
            <person name="Lapidus A."/>
            <person name="Lucas S."/>
            <person name="Glavina Del Rio T."/>
            <person name="Tice H."/>
            <person name="Cheng J.F."/>
            <person name="Bruce D."/>
            <person name="Detter C."/>
            <person name="Tapia R."/>
            <person name="Han C."/>
            <person name="Goodwin L."/>
            <person name="Liolios K."/>
            <person name="Ivanova N."/>
            <person name="Mavromatis K."/>
            <person name="Mikhailova N."/>
            <person name="Pati A."/>
            <person name="Chen A."/>
            <person name="Palaniappan K."/>
            <person name="Land M."/>
            <person name="Hauser L."/>
            <person name="Chang Y.J."/>
            <person name="Jeffries C.D."/>
            <person name="Rohde M."/>
            <person name="Spring S."/>
            <person name="Sikorski J."/>
            <person name="Goker M."/>
            <person name="Woyke T."/>
            <person name="Bristow J."/>
            <person name="Eisen J.A."/>
            <person name="Markowitz V."/>
            <person name="Hugenholtz P."/>
            <person name="Kyrpides N.C."/>
            <person name="Klenk H.P."/>
        </authorList>
    </citation>
    <scope>NUCLEOTIDE SEQUENCE [LARGE SCALE GENOMIC DNA]</scope>
    <source>
        <strain evidence="2">ATCC BAA-1034 / DSM 16646 / JW/IW-1228P</strain>
    </source>
</reference>
<dbReference type="PANTHER" id="PTHR47199:SF2">
    <property type="entry name" value="PHOTOSYSTEM II STABILITY_ASSEMBLY FACTOR HCF136, CHLOROPLASTIC"/>
    <property type="match status" value="1"/>
</dbReference>
<dbReference type="RefSeq" id="WP_013276398.1">
    <property type="nucleotide sequence ID" value="NC_014377.1"/>
</dbReference>
<dbReference type="SUPFAM" id="SSF50939">
    <property type="entry name" value="Sialidases"/>
    <property type="match status" value="1"/>
</dbReference>
<dbReference type="HOGENOM" id="CLU_059198_0_0_9"/>
<dbReference type="AlphaFoldDB" id="D9RYF1"/>
<dbReference type="KEGG" id="toc:Toce_1636"/>
<dbReference type="InterPro" id="IPR036278">
    <property type="entry name" value="Sialidase_sf"/>
</dbReference>
<dbReference type="Proteomes" id="UP000000272">
    <property type="component" value="Chromosome"/>
</dbReference>
<evidence type="ECO:0000313" key="2">
    <source>
        <dbReference type="Proteomes" id="UP000000272"/>
    </source>
</evidence>
<protein>
    <recommendedName>
        <fullName evidence="3">Photosynthesis system II assembly factor Ycf48/Hcf136-like domain-containing protein</fullName>
    </recommendedName>
</protein>